<proteinExistence type="predicted"/>
<evidence type="ECO:0000313" key="3">
    <source>
        <dbReference type="Proteomes" id="UP000245942"/>
    </source>
</evidence>
<dbReference type="EMBL" id="KZ819336">
    <property type="protein sequence ID" value="PWN18524.1"/>
    <property type="molecule type" value="Genomic_DNA"/>
</dbReference>
<evidence type="ECO:0000256" key="1">
    <source>
        <dbReference type="SAM" id="MobiDB-lite"/>
    </source>
</evidence>
<evidence type="ECO:0000313" key="2">
    <source>
        <dbReference type="EMBL" id="PWN18524.1"/>
    </source>
</evidence>
<dbReference type="AlphaFoldDB" id="A0A316U0X9"/>
<protein>
    <submittedName>
        <fullName evidence="2">Uncharacterized protein</fullName>
    </submittedName>
</protein>
<organism evidence="2 3">
    <name type="scientific">Pseudomicrostroma glucosiphilum</name>
    <dbReference type="NCBI Taxonomy" id="1684307"/>
    <lineage>
        <taxon>Eukaryota</taxon>
        <taxon>Fungi</taxon>
        <taxon>Dikarya</taxon>
        <taxon>Basidiomycota</taxon>
        <taxon>Ustilaginomycotina</taxon>
        <taxon>Exobasidiomycetes</taxon>
        <taxon>Microstromatales</taxon>
        <taxon>Microstromatales incertae sedis</taxon>
        <taxon>Pseudomicrostroma</taxon>
    </lineage>
</organism>
<accession>A0A316U0X9</accession>
<dbReference type="GeneID" id="37017247"/>
<name>A0A316U0X9_9BASI</name>
<feature type="region of interest" description="Disordered" evidence="1">
    <location>
        <begin position="51"/>
        <end position="71"/>
    </location>
</feature>
<dbReference type="RefSeq" id="XP_025345684.1">
    <property type="nucleotide sequence ID" value="XM_025495513.1"/>
</dbReference>
<dbReference type="Proteomes" id="UP000245942">
    <property type="component" value="Unassembled WGS sequence"/>
</dbReference>
<reference evidence="2 3" key="1">
    <citation type="journal article" date="2018" name="Mol. Biol. Evol.">
        <title>Broad Genomic Sampling Reveals a Smut Pathogenic Ancestry of the Fungal Clade Ustilaginomycotina.</title>
        <authorList>
            <person name="Kijpornyongpan T."/>
            <person name="Mondo S.J."/>
            <person name="Barry K."/>
            <person name="Sandor L."/>
            <person name="Lee J."/>
            <person name="Lipzen A."/>
            <person name="Pangilinan J."/>
            <person name="LaButti K."/>
            <person name="Hainaut M."/>
            <person name="Henrissat B."/>
            <person name="Grigoriev I.V."/>
            <person name="Spatafora J.W."/>
            <person name="Aime M.C."/>
        </authorList>
    </citation>
    <scope>NUCLEOTIDE SEQUENCE [LARGE SCALE GENOMIC DNA]</scope>
    <source>
        <strain evidence="2 3">MCA 4718</strain>
    </source>
</reference>
<gene>
    <name evidence="2" type="ORF">BCV69DRAFT_76762</name>
</gene>
<keyword evidence="3" id="KW-1185">Reference proteome</keyword>
<sequence>MSVIMCVCVCAYVHVSVDVWIGSALVCRVVRRDERGGRRASVRGMACSPVKQQPMESVHSNPQCSFPSPAS</sequence>